<dbReference type="RefSeq" id="WP_204733290.1">
    <property type="nucleotide sequence ID" value="NZ_JAVDWE010000004.1"/>
</dbReference>
<keyword evidence="2" id="KW-1185">Reference proteome</keyword>
<dbReference type="SUPFAM" id="SSF102198">
    <property type="entry name" value="Putative cyclase"/>
    <property type="match status" value="1"/>
</dbReference>
<protein>
    <submittedName>
        <fullName evidence="1">Kynurenine formamidase</fullName>
    </submittedName>
</protein>
<dbReference type="Proteomes" id="UP001265550">
    <property type="component" value="Unassembled WGS sequence"/>
</dbReference>
<dbReference type="Gene3D" id="3.50.30.50">
    <property type="entry name" value="Putative cyclase"/>
    <property type="match status" value="1"/>
</dbReference>
<sequence length="271" mass="29281">MKLIDLSTLLDPHDRDLLPPALSAAAGVVAPKIEYQRPDEAEGKDRFCEFFGCTHEDLPDGEGWGSEVLTDMSSHCGTHVDAPMHSGSRCEGQPARTIDQIELDELFCPGVVLDLRAMVTPCGAITPEMLNVAMDAAGVNDVAGHAVLLRTGQERFRMGDPGFFQYPGMTRESTLHLTGLGAKVLGTDAVGWDRPFATMAADFRRTNDRRYLWDAHKAITEREAFIVQQLCNLAALPVSGFHVGFFPIKLARTSAAPARAVAFLSGKGAAA</sequence>
<dbReference type="Pfam" id="PF04199">
    <property type="entry name" value="Cyclase"/>
    <property type="match status" value="1"/>
</dbReference>
<dbReference type="EMBL" id="JAVDWE010000004">
    <property type="protein sequence ID" value="MDR7093987.1"/>
    <property type="molecule type" value="Genomic_DNA"/>
</dbReference>
<name>A0ABU1V968_9BURK</name>
<evidence type="ECO:0000313" key="2">
    <source>
        <dbReference type="Proteomes" id="UP001265550"/>
    </source>
</evidence>
<evidence type="ECO:0000313" key="1">
    <source>
        <dbReference type="EMBL" id="MDR7093987.1"/>
    </source>
</evidence>
<dbReference type="PANTHER" id="PTHR31118">
    <property type="entry name" value="CYCLASE-LIKE PROTEIN 2"/>
    <property type="match status" value="1"/>
</dbReference>
<gene>
    <name evidence="1" type="ORF">J2X09_001725</name>
</gene>
<accession>A0ABU1V968</accession>
<dbReference type="PANTHER" id="PTHR31118:SF12">
    <property type="entry name" value="CYCLASE-LIKE PROTEIN 2"/>
    <property type="match status" value="1"/>
</dbReference>
<reference evidence="1 2" key="1">
    <citation type="submission" date="2023-07" db="EMBL/GenBank/DDBJ databases">
        <title>Sorghum-associated microbial communities from plants grown in Nebraska, USA.</title>
        <authorList>
            <person name="Schachtman D."/>
        </authorList>
    </citation>
    <scope>NUCLEOTIDE SEQUENCE [LARGE SCALE GENOMIC DNA]</scope>
    <source>
        <strain evidence="1 2">BE240</strain>
    </source>
</reference>
<organism evidence="1 2">
    <name type="scientific">Hydrogenophaga laconesensis</name>
    <dbReference type="NCBI Taxonomy" id="1805971"/>
    <lineage>
        <taxon>Bacteria</taxon>
        <taxon>Pseudomonadati</taxon>
        <taxon>Pseudomonadota</taxon>
        <taxon>Betaproteobacteria</taxon>
        <taxon>Burkholderiales</taxon>
        <taxon>Comamonadaceae</taxon>
        <taxon>Hydrogenophaga</taxon>
    </lineage>
</organism>
<dbReference type="InterPro" id="IPR007325">
    <property type="entry name" value="KFase/CYL"/>
</dbReference>
<dbReference type="InterPro" id="IPR037175">
    <property type="entry name" value="KFase_sf"/>
</dbReference>
<comment type="caution">
    <text evidence="1">The sequence shown here is derived from an EMBL/GenBank/DDBJ whole genome shotgun (WGS) entry which is preliminary data.</text>
</comment>
<proteinExistence type="predicted"/>